<evidence type="ECO:0000256" key="5">
    <source>
        <dbReference type="PROSITE-ProRule" id="PRU00042"/>
    </source>
</evidence>
<feature type="compositionally biased region" description="Polar residues" evidence="6">
    <location>
        <begin position="66"/>
        <end position="79"/>
    </location>
</feature>
<dbReference type="AlphaFoldDB" id="A0AAV0B298"/>
<dbReference type="Pfam" id="PF00096">
    <property type="entry name" value="zf-C2H2"/>
    <property type="match status" value="2"/>
</dbReference>
<feature type="region of interest" description="Disordered" evidence="6">
    <location>
        <begin position="53"/>
        <end position="79"/>
    </location>
</feature>
<dbReference type="GO" id="GO:0000978">
    <property type="term" value="F:RNA polymerase II cis-regulatory region sequence-specific DNA binding"/>
    <property type="evidence" value="ECO:0007669"/>
    <property type="project" value="TreeGrafter"/>
</dbReference>
<evidence type="ECO:0000313" key="9">
    <source>
        <dbReference type="Proteomes" id="UP001153365"/>
    </source>
</evidence>
<dbReference type="PROSITE" id="PS50157">
    <property type="entry name" value="ZINC_FINGER_C2H2_2"/>
    <property type="match status" value="2"/>
</dbReference>
<dbReference type="GO" id="GO:0000981">
    <property type="term" value="F:DNA-binding transcription factor activity, RNA polymerase II-specific"/>
    <property type="evidence" value="ECO:0007669"/>
    <property type="project" value="TreeGrafter"/>
</dbReference>
<dbReference type="PANTHER" id="PTHR14003:SF19">
    <property type="entry name" value="YY2 TRANSCRIPTION FACTOR"/>
    <property type="match status" value="1"/>
</dbReference>
<evidence type="ECO:0000313" key="8">
    <source>
        <dbReference type="EMBL" id="CAH7677533.1"/>
    </source>
</evidence>
<keyword evidence="3 5" id="KW-0863">Zinc-finger</keyword>
<dbReference type="Gene3D" id="3.30.160.60">
    <property type="entry name" value="Classic Zinc Finger"/>
    <property type="match status" value="2"/>
</dbReference>
<evidence type="ECO:0000256" key="4">
    <source>
        <dbReference type="ARBA" id="ARBA00022833"/>
    </source>
</evidence>
<keyword evidence="2" id="KW-0677">Repeat</keyword>
<dbReference type="GO" id="GO:0031519">
    <property type="term" value="C:PcG protein complex"/>
    <property type="evidence" value="ECO:0007669"/>
    <property type="project" value="TreeGrafter"/>
</dbReference>
<evidence type="ECO:0000256" key="2">
    <source>
        <dbReference type="ARBA" id="ARBA00022737"/>
    </source>
</evidence>
<reference evidence="8" key="1">
    <citation type="submission" date="2022-06" db="EMBL/GenBank/DDBJ databases">
        <authorList>
            <consortium name="SYNGENTA / RWTH Aachen University"/>
        </authorList>
    </citation>
    <scope>NUCLEOTIDE SEQUENCE</scope>
</reference>
<name>A0AAV0B298_PHAPC</name>
<dbReference type="SMART" id="SM00355">
    <property type="entry name" value="ZnF_C2H2"/>
    <property type="match status" value="2"/>
</dbReference>
<keyword evidence="9" id="KW-1185">Reference proteome</keyword>
<dbReference type="FunFam" id="3.30.160.60:FF:000446">
    <property type="entry name" value="Zinc finger protein"/>
    <property type="match status" value="1"/>
</dbReference>
<dbReference type="GO" id="GO:0005667">
    <property type="term" value="C:transcription regulator complex"/>
    <property type="evidence" value="ECO:0007669"/>
    <property type="project" value="TreeGrafter"/>
</dbReference>
<feature type="domain" description="C2H2-type" evidence="7">
    <location>
        <begin position="468"/>
        <end position="495"/>
    </location>
</feature>
<evidence type="ECO:0000256" key="6">
    <source>
        <dbReference type="SAM" id="MobiDB-lite"/>
    </source>
</evidence>
<comment type="caution">
    <text evidence="8">The sequence shown here is derived from an EMBL/GenBank/DDBJ whole genome shotgun (WGS) entry which is preliminary data.</text>
</comment>
<dbReference type="PROSITE" id="PS00028">
    <property type="entry name" value="ZINC_FINGER_C2H2_1"/>
    <property type="match status" value="2"/>
</dbReference>
<dbReference type="SUPFAM" id="SSF57667">
    <property type="entry name" value="beta-beta-alpha zinc fingers"/>
    <property type="match status" value="1"/>
</dbReference>
<keyword evidence="1" id="KW-0479">Metal-binding</keyword>
<gene>
    <name evidence="8" type="ORF">PPACK8108_LOCUS12700</name>
</gene>
<feature type="compositionally biased region" description="Polar residues" evidence="6">
    <location>
        <begin position="443"/>
        <end position="453"/>
    </location>
</feature>
<protein>
    <submittedName>
        <fullName evidence="8">Expressed protein</fullName>
    </submittedName>
</protein>
<dbReference type="EMBL" id="CALTRL010003086">
    <property type="protein sequence ID" value="CAH7677533.1"/>
    <property type="molecule type" value="Genomic_DNA"/>
</dbReference>
<evidence type="ECO:0000259" key="7">
    <source>
        <dbReference type="PROSITE" id="PS50157"/>
    </source>
</evidence>
<dbReference type="InterPro" id="IPR013087">
    <property type="entry name" value="Znf_C2H2_type"/>
</dbReference>
<feature type="domain" description="C2H2-type" evidence="7">
    <location>
        <begin position="496"/>
        <end position="524"/>
    </location>
</feature>
<dbReference type="Proteomes" id="UP001153365">
    <property type="component" value="Unassembled WGS sequence"/>
</dbReference>
<dbReference type="InterPro" id="IPR036236">
    <property type="entry name" value="Znf_C2H2_sf"/>
</dbReference>
<feature type="compositionally biased region" description="Basic and acidic residues" evidence="6">
    <location>
        <begin position="1"/>
        <end position="23"/>
    </location>
</feature>
<sequence length="547" mass="60716">MMNENSRRHLQDASEQRNSEENSKSLAEQFFPSSNHSRSSAWEYEGLTSSMAQGLNSRLKSDSEIRSPQGSSEVSLPVSTWDPNQLEGFSLFPINGSTLEQFSFCPSLQSNFQETEFPTASWEARLTADNEEHLCPSFNQSINDNATSSSSVIYPFNMLGQQFDLSSVQTDLRQERNFSFNSDFAPTIISTENYSGKLFEPTPSTSARPSLISDWNESHMPYTSTSNGYLPIESSQNLNLPSEPAVVNSLDFYSYGTELPTQCLDSQEEIKAEVYPVSLQTNSRQNTPGENEKARKSSSWTPPGSKNYHGDIDRTQFTHLSSSSSPGSLSQTTNSSTPSFSLSAQAARNRSFSYTPNFDSPLEYKQEGNESLLNFINRDVSRHSICTTVSAISIPSPPQLFASANLGNNALFGTSIVPHVSRLLAPITEDELNPGGKVKDSNSQKSNNKANETGTKDKQNRPKRKRMHICNICGKDFNRPSALLLHSSVHTGERSNFCNVCGRSFSNLSNLRRHQRQLHVLESQLPLPLLPKPQSYNHQSLGVQGPF</sequence>
<feature type="region of interest" description="Disordered" evidence="6">
    <location>
        <begin position="428"/>
        <end position="465"/>
    </location>
</feature>
<dbReference type="PANTHER" id="PTHR14003">
    <property type="entry name" value="TRANSCRIPTIONAL REPRESSOR PROTEIN YY"/>
    <property type="match status" value="1"/>
</dbReference>
<evidence type="ECO:0000256" key="1">
    <source>
        <dbReference type="ARBA" id="ARBA00022723"/>
    </source>
</evidence>
<feature type="compositionally biased region" description="Low complexity" evidence="6">
    <location>
        <begin position="321"/>
        <end position="336"/>
    </location>
</feature>
<feature type="compositionally biased region" description="Polar residues" evidence="6">
    <location>
        <begin position="278"/>
        <end position="289"/>
    </location>
</feature>
<keyword evidence="4" id="KW-0862">Zinc</keyword>
<feature type="region of interest" description="Disordered" evidence="6">
    <location>
        <begin position="275"/>
        <end position="342"/>
    </location>
</feature>
<proteinExistence type="predicted"/>
<evidence type="ECO:0000256" key="3">
    <source>
        <dbReference type="ARBA" id="ARBA00022771"/>
    </source>
</evidence>
<accession>A0AAV0B298</accession>
<dbReference type="GO" id="GO:0000785">
    <property type="term" value="C:chromatin"/>
    <property type="evidence" value="ECO:0007669"/>
    <property type="project" value="TreeGrafter"/>
</dbReference>
<feature type="region of interest" description="Disordered" evidence="6">
    <location>
        <begin position="1"/>
        <end position="37"/>
    </location>
</feature>
<dbReference type="GO" id="GO:0008270">
    <property type="term" value="F:zinc ion binding"/>
    <property type="evidence" value="ECO:0007669"/>
    <property type="project" value="UniProtKB-KW"/>
</dbReference>
<organism evidence="8 9">
    <name type="scientific">Phakopsora pachyrhizi</name>
    <name type="common">Asian soybean rust disease fungus</name>
    <dbReference type="NCBI Taxonomy" id="170000"/>
    <lineage>
        <taxon>Eukaryota</taxon>
        <taxon>Fungi</taxon>
        <taxon>Dikarya</taxon>
        <taxon>Basidiomycota</taxon>
        <taxon>Pucciniomycotina</taxon>
        <taxon>Pucciniomycetes</taxon>
        <taxon>Pucciniales</taxon>
        <taxon>Phakopsoraceae</taxon>
        <taxon>Phakopsora</taxon>
    </lineage>
</organism>